<sequence>MIIKNFLILLLAANIGFTLNVQAQKTTKFGDDVSTLTGIMKAYYATTSVKKGELASYERDSLLHFPGAMVGLAGVDKNGKPMMNTMTIKQFHEQEDTVMAKTGFNERQIYCKIEKFGNLYHVWSTYETRYIANGPIIGRGIDSVQLFYDGTRFWILGWFDDVERKDKFLPKEYLPH</sequence>
<feature type="chain" id="PRO_5010188454" description="SnoaL-like domain-containing protein" evidence="1">
    <location>
        <begin position="24"/>
        <end position="176"/>
    </location>
</feature>
<dbReference type="Proteomes" id="UP000186720">
    <property type="component" value="Unassembled WGS sequence"/>
</dbReference>
<accession>A0A1Q5ZY09</accession>
<name>A0A1Q5ZY09_9SPHI</name>
<keyword evidence="1" id="KW-0732">Signal</keyword>
<proteinExistence type="predicted"/>
<reference evidence="2 3" key="1">
    <citation type="submission" date="2016-11" db="EMBL/GenBank/DDBJ databases">
        <title>Whole Genome Sequencing of Mucilaginibacter polytrichastri RG4-7(T) isolated from the moss sample.</title>
        <authorList>
            <person name="Li Y."/>
        </authorList>
    </citation>
    <scope>NUCLEOTIDE SEQUENCE [LARGE SCALE GENOMIC DNA]</scope>
    <source>
        <strain evidence="2 3">RG4-7</strain>
    </source>
</reference>
<evidence type="ECO:0008006" key="4">
    <source>
        <dbReference type="Google" id="ProtNLM"/>
    </source>
</evidence>
<evidence type="ECO:0000313" key="2">
    <source>
        <dbReference type="EMBL" id="OKS86646.1"/>
    </source>
</evidence>
<protein>
    <recommendedName>
        <fullName evidence="4">SnoaL-like domain-containing protein</fullName>
    </recommendedName>
</protein>
<dbReference type="EMBL" id="MPPL01000001">
    <property type="protein sequence ID" value="OKS86646.1"/>
    <property type="molecule type" value="Genomic_DNA"/>
</dbReference>
<keyword evidence="3" id="KW-1185">Reference proteome</keyword>
<evidence type="ECO:0000313" key="3">
    <source>
        <dbReference type="Proteomes" id="UP000186720"/>
    </source>
</evidence>
<comment type="caution">
    <text evidence="2">The sequence shown here is derived from an EMBL/GenBank/DDBJ whole genome shotgun (WGS) entry which is preliminary data.</text>
</comment>
<dbReference type="AlphaFoldDB" id="A0A1Q5ZY09"/>
<gene>
    <name evidence="2" type="ORF">RG47T_2102</name>
</gene>
<dbReference type="STRING" id="1302689.RG47T_2102"/>
<evidence type="ECO:0000256" key="1">
    <source>
        <dbReference type="SAM" id="SignalP"/>
    </source>
</evidence>
<dbReference type="OrthoDB" id="8754772at2"/>
<dbReference type="RefSeq" id="WP_074489305.1">
    <property type="nucleotide sequence ID" value="NZ_FPAM01000004.1"/>
</dbReference>
<feature type="signal peptide" evidence="1">
    <location>
        <begin position="1"/>
        <end position="23"/>
    </location>
</feature>
<organism evidence="2 3">
    <name type="scientific">Mucilaginibacter polytrichastri</name>
    <dbReference type="NCBI Taxonomy" id="1302689"/>
    <lineage>
        <taxon>Bacteria</taxon>
        <taxon>Pseudomonadati</taxon>
        <taxon>Bacteroidota</taxon>
        <taxon>Sphingobacteriia</taxon>
        <taxon>Sphingobacteriales</taxon>
        <taxon>Sphingobacteriaceae</taxon>
        <taxon>Mucilaginibacter</taxon>
    </lineage>
</organism>